<accession>A0AA39SPM8</accession>
<evidence type="ECO:0000313" key="2">
    <source>
        <dbReference type="EMBL" id="KAK0594633.1"/>
    </source>
</evidence>
<keyword evidence="3" id="KW-1185">Reference proteome</keyword>
<keyword evidence="1" id="KW-0175">Coiled coil</keyword>
<proteinExistence type="predicted"/>
<gene>
    <name evidence="2" type="ORF">LWI29_035612</name>
</gene>
<sequence>MHLVWCSRHSTPAFFFCNNVAHFVASCQGRTKGGHKDLTKAEGSVDFLNKAMTKAEETAARVQADMERLKSVHRTTERNVLKEEKSQLEKENQALRYMVVTLEA</sequence>
<comment type="caution">
    <text evidence="2">The sequence shown here is derived from an EMBL/GenBank/DDBJ whole genome shotgun (WGS) entry which is preliminary data.</text>
</comment>
<dbReference type="AlphaFoldDB" id="A0AA39SPM8"/>
<evidence type="ECO:0000313" key="3">
    <source>
        <dbReference type="Proteomes" id="UP001168877"/>
    </source>
</evidence>
<reference evidence="2" key="1">
    <citation type="journal article" date="2022" name="Plant J.">
        <title>Strategies of tolerance reflected in two North American maple genomes.</title>
        <authorList>
            <person name="McEvoy S.L."/>
            <person name="Sezen U.U."/>
            <person name="Trouern-Trend A."/>
            <person name="McMahon S.M."/>
            <person name="Schaberg P.G."/>
            <person name="Yang J."/>
            <person name="Wegrzyn J.L."/>
            <person name="Swenson N.G."/>
        </authorList>
    </citation>
    <scope>NUCLEOTIDE SEQUENCE</scope>
    <source>
        <strain evidence="2">NS2018</strain>
    </source>
</reference>
<evidence type="ECO:0000256" key="1">
    <source>
        <dbReference type="SAM" id="Coils"/>
    </source>
</evidence>
<name>A0AA39SPM8_ACESA</name>
<protein>
    <submittedName>
        <fullName evidence="2">Uncharacterized protein</fullName>
    </submittedName>
</protein>
<reference evidence="2" key="2">
    <citation type="submission" date="2023-06" db="EMBL/GenBank/DDBJ databases">
        <authorList>
            <person name="Swenson N.G."/>
            <person name="Wegrzyn J.L."/>
            <person name="Mcevoy S.L."/>
        </authorList>
    </citation>
    <scope>NUCLEOTIDE SEQUENCE</scope>
    <source>
        <strain evidence="2">NS2018</strain>
        <tissue evidence="2">Leaf</tissue>
    </source>
</reference>
<dbReference type="Proteomes" id="UP001168877">
    <property type="component" value="Unassembled WGS sequence"/>
</dbReference>
<organism evidence="2 3">
    <name type="scientific">Acer saccharum</name>
    <name type="common">Sugar maple</name>
    <dbReference type="NCBI Taxonomy" id="4024"/>
    <lineage>
        <taxon>Eukaryota</taxon>
        <taxon>Viridiplantae</taxon>
        <taxon>Streptophyta</taxon>
        <taxon>Embryophyta</taxon>
        <taxon>Tracheophyta</taxon>
        <taxon>Spermatophyta</taxon>
        <taxon>Magnoliopsida</taxon>
        <taxon>eudicotyledons</taxon>
        <taxon>Gunneridae</taxon>
        <taxon>Pentapetalae</taxon>
        <taxon>rosids</taxon>
        <taxon>malvids</taxon>
        <taxon>Sapindales</taxon>
        <taxon>Sapindaceae</taxon>
        <taxon>Hippocastanoideae</taxon>
        <taxon>Acereae</taxon>
        <taxon>Acer</taxon>
    </lineage>
</organism>
<dbReference type="EMBL" id="JAUESC010000023">
    <property type="protein sequence ID" value="KAK0594633.1"/>
    <property type="molecule type" value="Genomic_DNA"/>
</dbReference>
<feature type="coiled-coil region" evidence="1">
    <location>
        <begin position="38"/>
        <end position="98"/>
    </location>
</feature>